<protein>
    <submittedName>
        <fullName evidence="2">Phage head protein</fullName>
    </submittedName>
</protein>
<name>A0A1V3JSE9_9PAST</name>
<feature type="coiled-coil region" evidence="1">
    <location>
        <begin position="131"/>
        <end position="158"/>
    </location>
</feature>
<reference evidence="2 3" key="1">
    <citation type="submission" date="2016-10" db="EMBL/GenBank/DDBJ databases">
        <title>Rodentibacter gen. nov. and new species.</title>
        <authorList>
            <person name="Christensen H."/>
        </authorList>
    </citation>
    <scope>NUCLEOTIDE SEQUENCE [LARGE SCALE GENOMIC DNA]</scope>
    <source>
        <strain evidence="2 3">Ac151</strain>
    </source>
</reference>
<dbReference type="RefSeq" id="WP_077423440.1">
    <property type="nucleotide sequence ID" value="NZ_MLHQ01000010.1"/>
</dbReference>
<dbReference type="OrthoDB" id="6312934at2"/>
<keyword evidence="3" id="KW-1185">Reference proteome</keyword>
<proteinExistence type="predicted"/>
<dbReference type="AlphaFoldDB" id="A0A1V3JSE9"/>
<sequence length="170" mass="19077">MSDGAISIKLAPNYEMGAVQQRLETPSGVNDDLIINEAFFPDLSLAQCRNQMRIDGTVTETRLLDALIEAVASVNEELAAFKQENAEHGTLAQIPAQRINNESILVQRYRRAVLCLAAANLNERYAAYDNTNDGEKKMELLKDSIDQLRRDARFAISDLLKIRRIDVELI</sequence>
<dbReference type="Pfam" id="PF05926">
    <property type="entry name" value="Phage_GPL"/>
    <property type="match status" value="1"/>
</dbReference>
<organism evidence="2 3">
    <name type="scientific">Rodentibacter myodis</name>
    <dbReference type="NCBI Taxonomy" id="1907939"/>
    <lineage>
        <taxon>Bacteria</taxon>
        <taxon>Pseudomonadati</taxon>
        <taxon>Pseudomonadota</taxon>
        <taxon>Gammaproteobacteria</taxon>
        <taxon>Pasteurellales</taxon>
        <taxon>Pasteurellaceae</taxon>
        <taxon>Rodentibacter</taxon>
    </lineage>
</organism>
<evidence type="ECO:0000256" key="1">
    <source>
        <dbReference type="SAM" id="Coils"/>
    </source>
</evidence>
<dbReference type="Proteomes" id="UP000188602">
    <property type="component" value="Unassembled WGS sequence"/>
</dbReference>
<accession>A0A1V3JSE9</accession>
<gene>
    <name evidence="2" type="ORF">BKL49_04550</name>
</gene>
<dbReference type="InterPro" id="IPR009225">
    <property type="entry name" value="Phage_head_completion_GpL"/>
</dbReference>
<keyword evidence="1" id="KW-0175">Coiled coil</keyword>
<evidence type="ECO:0000313" key="2">
    <source>
        <dbReference type="EMBL" id="OOF59348.1"/>
    </source>
</evidence>
<dbReference type="STRING" id="1907939.BKL49_04550"/>
<comment type="caution">
    <text evidence="2">The sequence shown here is derived from an EMBL/GenBank/DDBJ whole genome shotgun (WGS) entry which is preliminary data.</text>
</comment>
<dbReference type="EMBL" id="MLHQ01000010">
    <property type="protein sequence ID" value="OOF59348.1"/>
    <property type="molecule type" value="Genomic_DNA"/>
</dbReference>
<evidence type="ECO:0000313" key="3">
    <source>
        <dbReference type="Proteomes" id="UP000188602"/>
    </source>
</evidence>